<organism evidence="1 2">
    <name type="scientific">Sporichthya brevicatena</name>
    <dbReference type="NCBI Taxonomy" id="171442"/>
    <lineage>
        <taxon>Bacteria</taxon>
        <taxon>Bacillati</taxon>
        <taxon>Actinomycetota</taxon>
        <taxon>Actinomycetes</taxon>
        <taxon>Sporichthyales</taxon>
        <taxon>Sporichthyaceae</taxon>
        <taxon>Sporichthya</taxon>
    </lineage>
</organism>
<reference evidence="1 2" key="1">
    <citation type="journal article" date="2019" name="Int. J. Syst. Evol. Microbiol.">
        <title>The Global Catalogue of Microorganisms (GCM) 10K type strain sequencing project: providing services to taxonomists for standard genome sequencing and annotation.</title>
        <authorList>
            <consortium name="The Broad Institute Genomics Platform"/>
            <consortium name="The Broad Institute Genome Sequencing Center for Infectious Disease"/>
            <person name="Wu L."/>
            <person name="Ma J."/>
        </authorList>
    </citation>
    <scope>NUCLEOTIDE SEQUENCE [LARGE SCALE GENOMIC DNA]</scope>
    <source>
        <strain evidence="1 2">JCM 10671</strain>
    </source>
</reference>
<comment type="caution">
    <text evidence="1">The sequence shown here is derived from an EMBL/GenBank/DDBJ whole genome shotgun (WGS) entry which is preliminary data.</text>
</comment>
<proteinExistence type="predicted"/>
<dbReference type="Proteomes" id="UP001500957">
    <property type="component" value="Unassembled WGS sequence"/>
</dbReference>
<evidence type="ECO:0000313" key="2">
    <source>
        <dbReference type="Proteomes" id="UP001500957"/>
    </source>
</evidence>
<name>A0ABN1GDL3_9ACTN</name>
<gene>
    <name evidence="1" type="ORF">GCM10009547_08750</name>
</gene>
<keyword evidence="2" id="KW-1185">Reference proteome</keyword>
<sequence length="336" mass="37436">MPRFLFGDFDHRVTVGAFRPDPQTMAVQEMQHGLPLQATWLYGFFREESGLVSAIERKFVGSLTSGCFVMTQDGDAGNELNVHPDSGRSARGELRRVLEGPERRWHEPVFQRLPAGTVPAGEQPMDLRWTGDAISYREGDILDLSGPRAGLGVQFYVASRANPMLYTSTCHWVSGTFQGRAVAGPLWMDNSYWVHGLEWKEYGYFNGLQVAWHVFCNKFADGTFEWGHLVMGREGFTPGIVVSSDDIVASTPDLHAKFSVDDGAWPKAASFDLGSAQYEFTGPPTGRMTQFSASRWANYRAQFGQTRLVGDSRELVDGLTWLEAFADRISEDGLIT</sequence>
<dbReference type="RefSeq" id="WP_344602000.1">
    <property type="nucleotide sequence ID" value="NZ_BAAAHE010000007.1"/>
</dbReference>
<accession>A0ABN1GDL3</accession>
<protein>
    <submittedName>
        <fullName evidence="1">Uncharacterized protein</fullName>
    </submittedName>
</protein>
<evidence type="ECO:0000313" key="1">
    <source>
        <dbReference type="EMBL" id="GAA0608985.1"/>
    </source>
</evidence>
<dbReference type="EMBL" id="BAAAHE010000007">
    <property type="protein sequence ID" value="GAA0608985.1"/>
    <property type="molecule type" value="Genomic_DNA"/>
</dbReference>